<keyword evidence="1" id="KW-0812">Transmembrane</keyword>
<dbReference type="AlphaFoldDB" id="A0A0C2RCZ7"/>
<evidence type="ECO:0000313" key="3">
    <source>
        <dbReference type="Proteomes" id="UP000031952"/>
    </source>
</evidence>
<keyword evidence="3" id="KW-1185">Reference proteome</keyword>
<gene>
    <name evidence="2" type="ORF">SB78_04130</name>
</gene>
<dbReference type="InterPro" id="IPR020135">
    <property type="entry name" value="Uncharacterised_RP854"/>
</dbReference>
<dbReference type="Pfam" id="PF17460">
    <property type="entry name" value="RP854"/>
    <property type="match status" value="1"/>
</dbReference>
<organism evidence="2 3">
    <name type="scientific">Rickettsia asembonensis</name>
    <dbReference type="NCBI Taxonomy" id="1068590"/>
    <lineage>
        <taxon>Bacteria</taxon>
        <taxon>Pseudomonadati</taxon>
        <taxon>Pseudomonadota</taxon>
        <taxon>Alphaproteobacteria</taxon>
        <taxon>Rickettsiales</taxon>
        <taxon>Rickettsiaceae</taxon>
        <taxon>Rickettsieae</taxon>
        <taxon>Rickettsia</taxon>
        <taxon>spotted fever group</taxon>
    </lineage>
</organism>
<reference evidence="2 3" key="1">
    <citation type="submission" date="2014-12" db="EMBL/GenBank/DDBJ databases">
        <title>Whole genome sequence of Candidatus Rickettsia asemboensis strain NMRCii isolated from cat fleas in west Kenya.</title>
        <authorList>
            <person name="Jima D."/>
            <person name="Luce-Fedrow A."/>
            <person name="Yang Y."/>
            <person name="Maina A.N."/>
            <person name="Snesrud E.C."/>
            <person name="Jarman R.G."/>
            <person name="Richards A.L."/>
            <person name="Hang J."/>
        </authorList>
    </citation>
    <scope>NUCLEOTIDE SEQUENCE [LARGE SCALE GENOMIC DNA]</scope>
    <source>
        <strain evidence="2 3">NMRCii</strain>
    </source>
</reference>
<feature type="transmembrane region" description="Helical" evidence="1">
    <location>
        <begin position="12"/>
        <end position="31"/>
    </location>
</feature>
<comment type="caution">
    <text evidence="2">The sequence shown here is derived from an EMBL/GenBank/DDBJ whole genome shotgun (WGS) entry which is preliminary data.</text>
</comment>
<evidence type="ECO:0000313" key="2">
    <source>
        <dbReference type="EMBL" id="KIJ88695.1"/>
    </source>
</evidence>
<keyword evidence="1" id="KW-0472">Membrane</keyword>
<dbReference type="Proteomes" id="UP000031952">
    <property type="component" value="Unassembled WGS sequence"/>
</dbReference>
<proteinExistence type="predicted"/>
<keyword evidence="1" id="KW-1133">Transmembrane helix</keyword>
<dbReference type="RefSeq" id="WP_041078861.1">
    <property type="nucleotide sequence ID" value="NZ_JWSW01000030.1"/>
</dbReference>
<sequence>MFEKYIMYLKNLIFFQFIIYFFFISLTIWIIKNFQQEYSKSILDKQVSQENLTEEVLKLYSVINSKEEILESYKKYVDLSVLSNVSCLNYQELIPKIKSLSNKYDLVEPIDVSINSVFFKNNVQAIEGGEGESIHVNNYSINIKYACADFLTFLKIFSEIYSYMPPNTLISFVRVRNEEVLTPKNIYKLSVNHAPNLIYAKLILYIRELASK</sequence>
<evidence type="ECO:0000256" key="1">
    <source>
        <dbReference type="SAM" id="Phobius"/>
    </source>
</evidence>
<name>A0A0C2RCZ7_9RICK</name>
<accession>A0A0C2RCZ7</accession>
<dbReference type="EMBL" id="JWSW01000030">
    <property type="protein sequence ID" value="KIJ88695.1"/>
    <property type="molecule type" value="Genomic_DNA"/>
</dbReference>
<protein>
    <submittedName>
        <fullName evidence="2">Uncharacterized protein</fullName>
    </submittedName>
</protein>